<name>F4QGZ5_9CAUL</name>
<reference evidence="4" key="1">
    <citation type="submission" date="2011-03" db="EMBL/GenBank/DDBJ databases">
        <title>Draft genome sequence of Brevundimonas diminuta.</title>
        <authorList>
            <person name="Brown P.J.B."/>
            <person name="Buechlein A."/>
            <person name="Hemmerich C."/>
            <person name="Brun Y.V."/>
        </authorList>
    </citation>
    <scope>NUCLEOTIDE SEQUENCE [LARGE SCALE GENOMIC DNA]</scope>
    <source>
        <strain evidence="4">C19</strain>
    </source>
</reference>
<dbReference type="eggNOG" id="COG1511">
    <property type="taxonomic scope" value="Bacteria"/>
</dbReference>
<accession>F4QGZ5</accession>
<keyword evidence="2" id="KW-0472">Membrane</keyword>
<evidence type="ECO:0000313" key="4">
    <source>
        <dbReference type="Proteomes" id="UP000006512"/>
    </source>
</evidence>
<dbReference type="AlphaFoldDB" id="F4QGZ5"/>
<dbReference type="STRING" id="715226.ABI_21900"/>
<feature type="region of interest" description="Disordered" evidence="1">
    <location>
        <begin position="275"/>
        <end position="303"/>
    </location>
</feature>
<evidence type="ECO:0000256" key="1">
    <source>
        <dbReference type="SAM" id="MobiDB-lite"/>
    </source>
</evidence>
<feature type="compositionally biased region" description="Basic and acidic residues" evidence="1">
    <location>
        <begin position="279"/>
        <end position="292"/>
    </location>
</feature>
<protein>
    <submittedName>
        <fullName evidence="3">TMP repeat protein</fullName>
    </submittedName>
</protein>
<feature type="region of interest" description="Disordered" evidence="1">
    <location>
        <begin position="317"/>
        <end position="345"/>
    </location>
</feature>
<keyword evidence="4" id="KW-1185">Reference proteome</keyword>
<proteinExistence type="predicted"/>
<evidence type="ECO:0000313" key="3">
    <source>
        <dbReference type="EMBL" id="EGF93748.1"/>
    </source>
</evidence>
<dbReference type="eggNOG" id="COG1196">
    <property type="taxonomic scope" value="Bacteria"/>
</dbReference>
<organism evidence="3 4">
    <name type="scientific">Asticcacaulis biprosthecium C19</name>
    <dbReference type="NCBI Taxonomy" id="715226"/>
    <lineage>
        <taxon>Bacteria</taxon>
        <taxon>Pseudomonadati</taxon>
        <taxon>Pseudomonadota</taxon>
        <taxon>Alphaproteobacteria</taxon>
        <taxon>Caulobacterales</taxon>
        <taxon>Caulobacteraceae</taxon>
        <taxon>Asticcacaulis</taxon>
    </lineage>
</organism>
<dbReference type="HOGENOM" id="CLU_371995_0_0_5"/>
<feature type="transmembrane region" description="Helical" evidence="2">
    <location>
        <begin position="20"/>
        <end position="37"/>
    </location>
</feature>
<dbReference type="EMBL" id="GL883077">
    <property type="protein sequence ID" value="EGF93748.1"/>
    <property type="molecule type" value="Genomic_DNA"/>
</dbReference>
<gene>
    <name evidence="3" type="ORF">ABI_21900</name>
</gene>
<sequence>MGSVAETLPTVLSAMGKAGPIASVAAIGVAAFVAALGEARKAMSFADEIHDSAERLYVTTDALQEYRYAVEAVGGEQKDADKALEDFGDTLSKARQGVQSAVEPFRKLGFTREQIKSFTSVEGALDAVRGKFGELSEAQRAAVISQFGLKGMKDLLSQSVDEQDRLIQKTHEMGLVMDSELIKRGNKLNDEFETLQKAIDVQLKSALVDLGPILVGLMEWIRAGAGWAADIADNMRSIPDKTEAGLITSMDNHQYQINRIKGFEAARKGWHVDASGNVVDKDGRNRNDDLSAHTKRKLAHHEGKVRDNAVELLDRRDARQIGGGIPPPVIDTPGGGSRADSTAGLDRSSEAAAYSAQRDYYNALLAMTDDAKARAKIQSDLLTLEQGHADEAHAQAVADVMDRNSTNKVAQLADLETAKMYRDKAFAARQTAIDVEAEVAADKRLLDRARAIRNAELEVINARLALTTDRGERMALEIQAEDIRFQLAMDELKTAQDAEAARAFAADGTVIVASPKQAQALKAAHDARIKGIEEVNAGPLDKFFKQIENTNDAAESAAVDGLETFNKGLIDIATNGGKGIDVLRASLTRFLSAIANNSLMTLEKGAFDWLKSVFKVGGTSTSGGGGMPSLSMPGRIGTPPFLPAPHYAVGTDFHPGGLAMVGEMGPELVDLPRGARVFTAAETRNMTGAQAPVIHQTIHLNAQGAVLADTIIAEARAHAVQVGVAAVQGGDRMNRFNRAREGRRALL</sequence>
<evidence type="ECO:0000256" key="2">
    <source>
        <dbReference type="SAM" id="Phobius"/>
    </source>
</evidence>
<dbReference type="Proteomes" id="UP000006512">
    <property type="component" value="Unassembled WGS sequence"/>
</dbReference>
<keyword evidence="2" id="KW-1133">Transmembrane helix</keyword>
<keyword evidence="2" id="KW-0812">Transmembrane</keyword>